<name>A0A2V0PGY4_9CHLO</name>
<sequence>MGRLFIEYLEGRVYCCAGCHQHIAPHSKLISRQFHSKAGRAYLFGDVVNVALGPEEERLMTTGAHVVRDVTCSRCLKALGWRYERAHEPSQRYKEGKTILERVNVVVVHTAASDGARPPRSGYAIGGDDDSSDDECPV</sequence>
<evidence type="ECO:0000313" key="8">
    <source>
        <dbReference type="Proteomes" id="UP000247498"/>
    </source>
</evidence>
<dbReference type="InterPro" id="IPR004910">
    <property type="entry name" value="Yippee/Mis18/Cereblon"/>
</dbReference>
<evidence type="ECO:0000256" key="4">
    <source>
        <dbReference type="RuleBase" id="RU110713"/>
    </source>
</evidence>
<dbReference type="EMBL" id="BDRX01000094">
    <property type="protein sequence ID" value="GBF97180.1"/>
    <property type="molecule type" value="Genomic_DNA"/>
</dbReference>
<protein>
    <recommendedName>
        <fullName evidence="4">Protein yippee-like</fullName>
    </recommendedName>
</protein>
<dbReference type="OrthoDB" id="6407410at2759"/>
<evidence type="ECO:0000256" key="5">
    <source>
        <dbReference type="SAM" id="MobiDB-lite"/>
    </source>
</evidence>
<dbReference type="InterPro" id="IPR039058">
    <property type="entry name" value="Yippee_fam"/>
</dbReference>
<reference evidence="7 8" key="1">
    <citation type="journal article" date="2018" name="Sci. Rep.">
        <title>Raphidocelis subcapitata (=Pseudokirchneriella subcapitata) provides an insight into genome evolution and environmental adaptations in the Sphaeropleales.</title>
        <authorList>
            <person name="Suzuki S."/>
            <person name="Yamaguchi H."/>
            <person name="Nakajima N."/>
            <person name="Kawachi M."/>
        </authorList>
    </citation>
    <scope>NUCLEOTIDE SEQUENCE [LARGE SCALE GENOMIC DNA]</scope>
    <source>
        <strain evidence="7 8">NIES-35</strain>
    </source>
</reference>
<evidence type="ECO:0000256" key="1">
    <source>
        <dbReference type="ARBA" id="ARBA00005613"/>
    </source>
</evidence>
<dbReference type="PANTHER" id="PTHR13848">
    <property type="entry name" value="PROTEIN YIPPEE-LIKE CG15309-RELATED"/>
    <property type="match status" value="1"/>
</dbReference>
<gene>
    <name evidence="7" type="ORF">Rsub_10041</name>
</gene>
<comment type="caution">
    <text evidence="7">The sequence shown here is derived from an EMBL/GenBank/DDBJ whole genome shotgun (WGS) entry which is preliminary data.</text>
</comment>
<dbReference type="GO" id="GO:0046872">
    <property type="term" value="F:metal ion binding"/>
    <property type="evidence" value="ECO:0007669"/>
    <property type="project" value="UniProtKB-KW"/>
</dbReference>
<dbReference type="InParanoid" id="A0A2V0PGY4"/>
<dbReference type="AlphaFoldDB" id="A0A2V0PGY4"/>
<dbReference type="STRING" id="307507.A0A2V0PGY4"/>
<keyword evidence="3" id="KW-0862">Zinc</keyword>
<accession>A0A2V0PGY4</accession>
<proteinExistence type="inferred from homology"/>
<dbReference type="Proteomes" id="UP000247498">
    <property type="component" value="Unassembled WGS sequence"/>
</dbReference>
<evidence type="ECO:0000259" key="6">
    <source>
        <dbReference type="PROSITE" id="PS51792"/>
    </source>
</evidence>
<dbReference type="PROSITE" id="PS51792">
    <property type="entry name" value="YIPPEE"/>
    <property type="match status" value="1"/>
</dbReference>
<evidence type="ECO:0000313" key="7">
    <source>
        <dbReference type="EMBL" id="GBF97180.1"/>
    </source>
</evidence>
<comment type="similarity">
    <text evidence="1 4">Belongs to the yippee family.</text>
</comment>
<dbReference type="InterPro" id="IPR034751">
    <property type="entry name" value="Yippee"/>
</dbReference>
<dbReference type="Pfam" id="PF03226">
    <property type="entry name" value="Yippee-Mis18"/>
    <property type="match status" value="1"/>
</dbReference>
<evidence type="ECO:0000256" key="3">
    <source>
        <dbReference type="ARBA" id="ARBA00022833"/>
    </source>
</evidence>
<evidence type="ECO:0000256" key="2">
    <source>
        <dbReference type="ARBA" id="ARBA00022723"/>
    </source>
</evidence>
<feature type="domain" description="Yippee" evidence="6">
    <location>
        <begin position="12"/>
        <end position="109"/>
    </location>
</feature>
<feature type="compositionally biased region" description="Acidic residues" evidence="5">
    <location>
        <begin position="127"/>
        <end position="138"/>
    </location>
</feature>
<keyword evidence="2" id="KW-0479">Metal-binding</keyword>
<feature type="region of interest" description="Disordered" evidence="5">
    <location>
        <begin position="114"/>
        <end position="138"/>
    </location>
</feature>
<organism evidence="7 8">
    <name type="scientific">Raphidocelis subcapitata</name>
    <dbReference type="NCBI Taxonomy" id="307507"/>
    <lineage>
        <taxon>Eukaryota</taxon>
        <taxon>Viridiplantae</taxon>
        <taxon>Chlorophyta</taxon>
        <taxon>core chlorophytes</taxon>
        <taxon>Chlorophyceae</taxon>
        <taxon>CS clade</taxon>
        <taxon>Sphaeropleales</taxon>
        <taxon>Selenastraceae</taxon>
        <taxon>Raphidocelis</taxon>
    </lineage>
</organism>
<keyword evidence="8" id="KW-1185">Reference proteome</keyword>